<evidence type="ECO:0000313" key="1">
    <source>
        <dbReference type="EMBL" id="KAJ9090659.1"/>
    </source>
</evidence>
<evidence type="ECO:0000313" key="2">
    <source>
        <dbReference type="Proteomes" id="UP001241377"/>
    </source>
</evidence>
<comment type="caution">
    <text evidence="1">The sequence shown here is derived from an EMBL/GenBank/DDBJ whole genome shotgun (WGS) entry which is preliminary data.</text>
</comment>
<proteinExistence type="predicted"/>
<dbReference type="EMBL" id="JASBWR010000165">
    <property type="protein sequence ID" value="KAJ9090659.1"/>
    <property type="molecule type" value="Genomic_DNA"/>
</dbReference>
<organism evidence="1 2">
    <name type="scientific">Naganishia cerealis</name>
    <dbReference type="NCBI Taxonomy" id="610337"/>
    <lineage>
        <taxon>Eukaryota</taxon>
        <taxon>Fungi</taxon>
        <taxon>Dikarya</taxon>
        <taxon>Basidiomycota</taxon>
        <taxon>Agaricomycotina</taxon>
        <taxon>Tremellomycetes</taxon>
        <taxon>Filobasidiales</taxon>
        <taxon>Filobasidiaceae</taxon>
        <taxon>Naganishia</taxon>
    </lineage>
</organism>
<name>A0ACC2UVB3_9TREE</name>
<keyword evidence="2" id="KW-1185">Reference proteome</keyword>
<reference evidence="1" key="1">
    <citation type="submission" date="2023-04" db="EMBL/GenBank/DDBJ databases">
        <title>Draft Genome sequencing of Naganishia species isolated from polar environments using Oxford Nanopore Technology.</title>
        <authorList>
            <person name="Leo P."/>
            <person name="Venkateswaran K."/>
        </authorList>
    </citation>
    <scope>NUCLEOTIDE SEQUENCE</scope>
    <source>
        <strain evidence="1">MNA-CCFEE 5261</strain>
    </source>
</reference>
<dbReference type="Proteomes" id="UP001241377">
    <property type="component" value="Unassembled WGS sequence"/>
</dbReference>
<sequence length="988" mass="110042">MSDVFLCKHSEAPGSRIPAREKLTRLTKSQFHELSTDVYDELVRREDVEGGRGNDSEHSSLSRTSDTSSEMHFFLDPFLPVRADFHPKRNQARQKLATLPKNRFKDLASDVFYELNRRFPDFEEKCRRKDRERIYRSRFSQTRQAFQASNEVVVPKKSTIAEEVIEVPFAKHSPDVSDGETVSPPADTDRQQRSNGSDMMEGETRRRSKRLSNQGRRSATGMREYEEQLDSPASEANDVIQQQQQQHNRNILPTSHSFSRGDNFRPSSAASNNETGTMESASGGQLPHASSVSSELLRERKARTDLEAKIAGMERRLASMQKEVDGSNKREEWERNRARELEDEIRSHKDVSLVANVVFEGLTSSFQRAGTLAENIRSLQRELEVAKTATEQETQRNDGRRREEQAELSMWKDRCRAMENDLAHQREQLRSVESRRDQKENDDAVKELRNELTVLMEELGSLAVRNEELLADKEEDDVTIRRLHEEVREYKRRWEATKTDLRNLKATSMMFVARPATQDHMPASADGNIADIHVTQFQNAIDSLLQAARSSQPSSVLSSMKEVVVAVSEVSEDVKAFEREPNFHVDSSKLESLKHQSSSTLNNLMSAARSHATSSGLSPISLIDAAAGHVSINVVELIKLLKIRKTVKPSLSSASVGRRSFSDMSEARRRSSGAIKTLERPSSMTASEEDDLSDHRGSQSEHGLLGPHHAASHAERFPPSGQVFLHGSSPKLSPNPSPQRQIRSGSAVSFTSSIGQRSDAFDLERKASSAGFKPNLQSATSNEYRHHQQTGNEDYADPVETVLPVQQPGPNKSPGQDHLPPGSKQPFSANTSSSRSESHETTGSSPVPLGTSLSSVAHQAPSKEEWENVKPYLSQQSSALVNAIQQLLAEIRNGSNSATSSNNSNSRLSEHLSQVIAISSSIVAVSSKAMPAHHREEGQPLLDDMMNATEKLSEHQNSLDFSKHVRQAIASAAFGMAKSLRALMKLNA</sequence>
<gene>
    <name evidence="1" type="ORF">QFC19_009520</name>
</gene>
<protein>
    <submittedName>
        <fullName evidence="1">Uncharacterized protein</fullName>
    </submittedName>
</protein>
<accession>A0ACC2UVB3</accession>